<keyword evidence="1 3" id="KW-0597">Phosphoprotein</keyword>
<dbReference type="EMBL" id="CM001368">
    <property type="protein sequence ID" value="EHJ48075.1"/>
    <property type="molecule type" value="Genomic_DNA"/>
</dbReference>
<dbReference type="AlphaFoldDB" id="G7Q861"/>
<name>G7Q861_9BACT</name>
<protein>
    <submittedName>
        <fullName evidence="5">Response regulator receiver protein</fullName>
    </submittedName>
</protein>
<evidence type="ECO:0000256" key="1">
    <source>
        <dbReference type="ARBA" id="ARBA00022553"/>
    </source>
</evidence>
<dbReference type="PROSITE" id="PS50110">
    <property type="entry name" value="RESPONSE_REGULATORY"/>
    <property type="match status" value="1"/>
</dbReference>
<dbReference type="Pfam" id="PF00072">
    <property type="entry name" value="Response_reg"/>
    <property type="match status" value="1"/>
</dbReference>
<dbReference type="Proteomes" id="UP000004662">
    <property type="component" value="Chromosome"/>
</dbReference>
<reference evidence="6" key="1">
    <citation type="journal article" date="2015" name="Genome Announc.">
        <title>High-Quality Draft Genome Sequence of Desulfovibrio carbinoliphilus FW-101-2B, an Organic Acid-Oxidizing Sulfate-Reducing Bacterium Isolated from Uranium(VI)-Contaminated Groundwater.</title>
        <authorList>
            <person name="Ramsay B.D."/>
            <person name="Hwang C."/>
            <person name="Woo H.L."/>
            <person name="Carroll S.L."/>
            <person name="Lucas S."/>
            <person name="Han J."/>
            <person name="Lapidus A.L."/>
            <person name="Cheng J.F."/>
            <person name="Goodwin L.A."/>
            <person name="Pitluck S."/>
            <person name="Peters L."/>
            <person name="Chertkov O."/>
            <person name="Held B."/>
            <person name="Detter J.C."/>
            <person name="Han C.S."/>
            <person name="Tapia R."/>
            <person name="Land M.L."/>
            <person name="Hauser L.J."/>
            <person name="Kyrpides N.C."/>
            <person name="Ivanova N.N."/>
            <person name="Mikhailova N."/>
            <person name="Pagani I."/>
            <person name="Woyke T."/>
            <person name="Arkin A.P."/>
            <person name="Dehal P."/>
            <person name="Chivian D."/>
            <person name="Criddle C.S."/>
            <person name="Wu W."/>
            <person name="Chakraborty R."/>
            <person name="Hazen T.C."/>
            <person name="Fields M.W."/>
        </authorList>
    </citation>
    <scope>NUCLEOTIDE SEQUENCE [LARGE SCALE GENOMIC DNA]</scope>
    <source>
        <strain evidence="6">FW-101-2B</strain>
    </source>
</reference>
<dbReference type="HOGENOM" id="CLU_000445_69_12_7"/>
<dbReference type="SUPFAM" id="SSF52172">
    <property type="entry name" value="CheY-like"/>
    <property type="match status" value="1"/>
</dbReference>
<dbReference type="PANTHER" id="PTHR44591">
    <property type="entry name" value="STRESS RESPONSE REGULATOR PROTEIN 1"/>
    <property type="match status" value="1"/>
</dbReference>
<evidence type="ECO:0000256" key="3">
    <source>
        <dbReference type="PROSITE-ProRule" id="PRU00169"/>
    </source>
</evidence>
<dbReference type="SMART" id="SM00448">
    <property type="entry name" value="REC"/>
    <property type="match status" value="1"/>
</dbReference>
<dbReference type="InterPro" id="IPR011006">
    <property type="entry name" value="CheY-like_superfamily"/>
</dbReference>
<organism evidence="5 6">
    <name type="scientific">Solidesulfovibrio carbinoliphilus subsp. oakridgensis</name>
    <dbReference type="NCBI Taxonomy" id="694327"/>
    <lineage>
        <taxon>Bacteria</taxon>
        <taxon>Pseudomonadati</taxon>
        <taxon>Thermodesulfobacteriota</taxon>
        <taxon>Desulfovibrionia</taxon>
        <taxon>Desulfovibrionales</taxon>
        <taxon>Desulfovibrionaceae</taxon>
        <taxon>Solidesulfovibrio</taxon>
    </lineage>
</organism>
<dbReference type="STRING" id="694327.DFW101_2069"/>
<evidence type="ECO:0000259" key="4">
    <source>
        <dbReference type="PROSITE" id="PS50110"/>
    </source>
</evidence>
<dbReference type="Gene3D" id="3.40.50.2300">
    <property type="match status" value="1"/>
</dbReference>
<gene>
    <name evidence="5" type="ORF">DFW101_2069</name>
</gene>
<dbReference type="InterPro" id="IPR001789">
    <property type="entry name" value="Sig_transdc_resp-reg_receiver"/>
</dbReference>
<feature type="modified residue" description="4-aspartylphosphate" evidence="3">
    <location>
        <position position="109"/>
    </location>
</feature>
<dbReference type="InterPro" id="IPR050595">
    <property type="entry name" value="Bact_response_regulator"/>
</dbReference>
<keyword evidence="6" id="KW-1185">Reference proteome</keyword>
<feature type="domain" description="Response regulatory" evidence="4">
    <location>
        <begin position="60"/>
        <end position="176"/>
    </location>
</feature>
<accession>G7Q861</accession>
<dbReference type="PANTHER" id="PTHR44591:SF14">
    <property type="entry name" value="PROTEIN PILG"/>
    <property type="match status" value="1"/>
</dbReference>
<keyword evidence="2" id="KW-0902">Two-component regulatory system</keyword>
<evidence type="ECO:0000313" key="6">
    <source>
        <dbReference type="Proteomes" id="UP000004662"/>
    </source>
</evidence>
<dbReference type="GO" id="GO:0000160">
    <property type="term" value="P:phosphorelay signal transduction system"/>
    <property type="evidence" value="ECO:0007669"/>
    <property type="project" value="UniProtKB-KW"/>
</dbReference>
<proteinExistence type="predicted"/>
<sequence length="182" mass="19353">MGGRPLRQGCGAARSGGAASRKKGKALLAFFCKRTEARPESGLAANNPGHATAEMEKRLKVLVVDDSKVMRGIIRKMLGSGGVEVLEAADGRQALEVLAAGSVDCIISDWNMPRMKGIDLLRCVRGSCSLAGIPFVMVTAEALADNIAEADAAKVSSYLTKPFTADDLWRTLREILPEHTAN</sequence>
<evidence type="ECO:0000313" key="5">
    <source>
        <dbReference type="EMBL" id="EHJ48075.1"/>
    </source>
</evidence>
<dbReference type="eggNOG" id="COG0745">
    <property type="taxonomic scope" value="Bacteria"/>
</dbReference>
<evidence type="ECO:0000256" key="2">
    <source>
        <dbReference type="ARBA" id="ARBA00023012"/>
    </source>
</evidence>